<keyword evidence="2" id="KW-0716">Sensory transduction</keyword>
<evidence type="ECO:0000256" key="2">
    <source>
        <dbReference type="ARBA" id="ARBA00022606"/>
    </source>
</evidence>
<comment type="subcellular location">
    <subcellularLocation>
        <location evidence="1">Membrane</location>
        <topology evidence="1">Multi-pass membrane protein</topology>
    </subcellularLocation>
</comment>
<dbReference type="GO" id="GO:0005549">
    <property type="term" value="F:odorant binding"/>
    <property type="evidence" value="ECO:0007669"/>
    <property type="project" value="InterPro"/>
</dbReference>
<sequence>TLSQYNQGYEHMRIDWCKLKDVEEINTLNREYSNASKYNMLLFLFSFLLLLGFVFLQILPQILGIISPLTEINTNKLLVRTEYFVDYKDYIYLITIHATIAIMCSVTMQISSDILNNIFMMHISGMFEVIG</sequence>
<evidence type="ECO:0000256" key="1">
    <source>
        <dbReference type="ARBA" id="ARBA00004141"/>
    </source>
</evidence>
<keyword evidence="8" id="KW-0807">Transducer</keyword>
<feature type="transmembrane region" description="Helical" evidence="9">
    <location>
        <begin position="40"/>
        <end position="70"/>
    </location>
</feature>
<proteinExistence type="predicted"/>
<dbReference type="EMBL" id="LHQN01050134">
    <property type="protein sequence ID" value="KOC58794.1"/>
    <property type="molecule type" value="Genomic_DNA"/>
</dbReference>
<dbReference type="GO" id="GO:0007165">
    <property type="term" value="P:signal transduction"/>
    <property type="evidence" value="ECO:0007669"/>
    <property type="project" value="UniProtKB-KW"/>
</dbReference>
<dbReference type="AlphaFoldDB" id="A0A0L7QJN5"/>
<dbReference type="STRING" id="597456.A0A0L7QJN5"/>
<evidence type="ECO:0000256" key="5">
    <source>
        <dbReference type="ARBA" id="ARBA00022989"/>
    </source>
</evidence>
<gene>
    <name evidence="10" type="ORF">WH47_00042</name>
</gene>
<keyword evidence="4" id="KW-0552">Olfaction</keyword>
<reference evidence="11" key="1">
    <citation type="submission" date="2015-07" db="EMBL/GenBank/DDBJ databases">
        <title>The genome of Habropoda laboriosa.</title>
        <authorList>
            <person name="Pan H."/>
            <person name="Kapheim K."/>
        </authorList>
    </citation>
    <scope>NUCLEOTIDE SEQUENCE [LARGE SCALE GENOMIC DNA]</scope>
</reference>
<keyword evidence="5 9" id="KW-1133">Transmembrane helix</keyword>
<dbReference type="Proteomes" id="UP000053825">
    <property type="component" value="Unassembled WGS sequence"/>
</dbReference>
<evidence type="ECO:0000313" key="10">
    <source>
        <dbReference type="EMBL" id="KOC58794.1"/>
    </source>
</evidence>
<keyword evidence="11" id="KW-1185">Reference proteome</keyword>
<dbReference type="Pfam" id="PF02949">
    <property type="entry name" value="7tm_6"/>
    <property type="match status" value="1"/>
</dbReference>
<comment type="caution">
    <text evidence="10">The sequence shown here is derived from an EMBL/GenBank/DDBJ whole genome shotgun (WGS) entry which is preliminary data.</text>
</comment>
<name>A0A0L7QJN5_9HYME</name>
<organism evidence="10 11">
    <name type="scientific">Habropoda laboriosa</name>
    <dbReference type="NCBI Taxonomy" id="597456"/>
    <lineage>
        <taxon>Eukaryota</taxon>
        <taxon>Metazoa</taxon>
        <taxon>Ecdysozoa</taxon>
        <taxon>Arthropoda</taxon>
        <taxon>Hexapoda</taxon>
        <taxon>Insecta</taxon>
        <taxon>Pterygota</taxon>
        <taxon>Neoptera</taxon>
        <taxon>Endopterygota</taxon>
        <taxon>Hymenoptera</taxon>
        <taxon>Apocrita</taxon>
        <taxon>Aculeata</taxon>
        <taxon>Apoidea</taxon>
        <taxon>Anthophila</taxon>
        <taxon>Apidae</taxon>
        <taxon>Habropoda</taxon>
    </lineage>
</organism>
<keyword evidence="6 9" id="KW-0472">Membrane</keyword>
<dbReference type="GO" id="GO:0016020">
    <property type="term" value="C:membrane"/>
    <property type="evidence" value="ECO:0007669"/>
    <property type="project" value="UniProtKB-SubCell"/>
</dbReference>
<evidence type="ECO:0000256" key="7">
    <source>
        <dbReference type="ARBA" id="ARBA00023170"/>
    </source>
</evidence>
<evidence type="ECO:0000256" key="6">
    <source>
        <dbReference type="ARBA" id="ARBA00023136"/>
    </source>
</evidence>
<evidence type="ECO:0000313" key="11">
    <source>
        <dbReference type="Proteomes" id="UP000053825"/>
    </source>
</evidence>
<feature type="non-terminal residue" evidence="10">
    <location>
        <position position="1"/>
    </location>
</feature>
<accession>A0A0L7QJN5</accession>
<evidence type="ECO:0000256" key="9">
    <source>
        <dbReference type="SAM" id="Phobius"/>
    </source>
</evidence>
<protein>
    <submittedName>
        <fullName evidence="10">Uncharacterized protein</fullName>
    </submittedName>
</protein>
<evidence type="ECO:0000256" key="3">
    <source>
        <dbReference type="ARBA" id="ARBA00022692"/>
    </source>
</evidence>
<evidence type="ECO:0000256" key="4">
    <source>
        <dbReference type="ARBA" id="ARBA00022725"/>
    </source>
</evidence>
<keyword evidence="7" id="KW-0675">Receptor</keyword>
<dbReference type="OrthoDB" id="7530072at2759"/>
<dbReference type="GO" id="GO:0004984">
    <property type="term" value="F:olfactory receptor activity"/>
    <property type="evidence" value="ECO:0007669"/>
    <property type="project" value="InterPro"/>
</dbReference>
<keyword evidence="3 9" id="KW-0812">Transmembrane</keyword>
<feature type="transmembrane region" description="Helical" evidence="9">
    <location>
        <begin position="90"/>
        <end position="111"/>
    </location>
</feature>
<evidence type="ECO:0000256" key="8">
    <source>
        <dbReference type="ARBA" id="ARBA00023224"/>
    </source>
</evidence>
<dbReference type="InterPro" id="IPR004117">
    <property type="entry name" value="7tm6_olfct_rcpt"/>
</dbReference>